<dbReference type="Gene3D" id="3.30.160.250">
    <property type="match status" value="1"/>
</dbReference>
<dbReference type="AlphaFoldDB" id="A0A1H3YTU9"/>
<dbReference type="InterPro" id="IPR051404">
    <property type="entry name" value="TA_system_antitoxin"/>
</dbReference>
<dbReference type="PANTHER" id="PTHR34504:SF2">
    <property type="entry name" value="UPF0150 PROTEIN SSL0259"/>
    <property type="match status" value="1"/>
</dbReference>
<dbReference type="EMBL" id="FNRK01000004">
    <property type="protein sequence ID" value="SEA14830.1"/>
    <property type="molecule type" value="Genomic_DNA"/>
</dbReference>
<dbReference type="Pfam" id="PF15919">
    <property type="entry name" value="HicB_lk_antitox"/>
    <property type="match status" value="1"/>
</dbReference>
<proteinExistence type="predicted"/>
<sequence>MANKSAYPAVFYPWEDGQGYTVEFPDLPGCVTQGETMADAMAMAEDAASGWIMLELEDGNPVPSPSDARAITPDPDIGTDGFVQYVVMDIAAYSRKHGKQSVKKNLTLPAWLESMATERRLNFSQVLQEALIEKLHIAK</sequence>
<evidence type="ECO:0000313" key="2">
    <source>
        <dbReference type="EMBL" id="SEA14830.1"/>
    </source>
</evidence>
<dbReference type="InterPro" id="IPR031807">
    <property type="entry name" value="HicB-like"/>
</dbReference>
<protein>
    <submittedName>
        <fullName evidence="2">Predicted nuclease of the RNAse H fold, HicB family</fullName>
    </submittedName>
</protein>
<feature type="domain" description="HicB-like antitoxin of toxin-antitoxin system" evidence="1">
    <location>
        <begin position="7"/>
        <end position="112"/>
    </location>
</feature>
<reference evidence="2 3" key="1">
    <citation type="submission" date="2016-10" db="EMBL/GenBank/DDBJ databases">
        <authorList>
            <person name="de Groot N.N."/>
        </authorList>
    </citation>
    <scope>NUCLEOTIDE SEQUENCE [LARGE SCALE GENOMIC DNA]</scope>
    <source>
        <strain evidence="2 3">SR12</strain>
    </source>
</reference>
<name>A0A1H3YTU9_9FIRM</name>
<evidence type="ECO:0000313" key="3">
    <source>
        <dbReference type="Proteomes" id="UP000199394"/>
    </source>
</evidence>
<gene>
    <name evidence="2" type="ORF">SAMN04515656_104106</name>
</gene>
<dbReference type="RefSeq" id="WP_090305186.1">
    <property type="nucleotide sequence ID" value="NZ_FNRK01000004.1"/>
</dbReference>
<dbReference type="InterPro" id="IPR035069">
    <property type="entry name" value="TTHA1013/TTHA0281-like"/>
</dbReference>
<dbReference type="Proteomes" id="UP000199394">
    <property type="component" value="Unassembled WGS sequence"/>
</dbReference>
<keyword evidence="3" id="KW-1185">Reference proteome</keyword>
<evidence type="ECO:0000259" key="1">
    <source>
        <dbReference type="Pfam" id="PF15919"/>
    </source>
</evidence>
<dbReference type="STRING" id="81409.SAMN04515656_104106"/>
<dbReference type="OrthoDB" id="5419659at2"/>
<dbReference type="SUPFAM" id="SSF143100">
    <property type="entry name" value="TTHA1013/TTHA0281-like"/>
    <property type="match status" value="1"/>
</dbReference>
<accession>A0A1H3YTU9</accession>
<organism evidence="2 3">
    <name type="scientific">Eubacterium aggregans</name>
    <dbReference type="NCBI Taxonomy" id="81409"/>
    <lineage>
        <taxon>Bacteria</taxon>
        <taxon>Bacillati</taxon>
        <taxon>Bacillota</taxon>
        <taxon>Clostridia</taxon>
        <taxon>Eubacteriales</taxon>
        <taxon>Eubacteriaceae</taxon>
        <taxon>Eubacterium</taxon>
    </lineage>
</organism>
<dbReference type="PANTHER" id="PTHR34504">
    <property type="entry name" value="ANTITOXIN HICB"/>
    <property type="match status" value="1"/>
</dbReference>